<dbReference type="PANTHER" id="PTHR12510:SF4">
    <property type="entry name" value="GAMMA-GLUTAMYLAMINECYCLOTRANSFERASE"/>
    <property type="match status" value="1"/>
</dbReference>
<organism evidence="5 6">
    <name type="scientific">Elysia crispata</name>
    <name type="common">lettuce slug</name>
    <dbReference type="NCBI Taxonomy" id="231223"/>
    <lineage>
        <taxon>Eukaryota</taxon>
        <taxon>Metazoa</taxon>
        <taxon>Spiralia</taxon>
        <taxon>Lophotrochozoa</taxon>
        <taxon>Mollusca</taxon>
        <taxon>Gastropoda</taxon>
        <taxon>Heterobranchia</taxon>
        <taxon>Euthyneura</taxon>
        <taxon>Panpulmonata</taxon>
        <taxon>Sacoglossa</taxon>
        <taxon>Placobranchoidea</taxon>
        <taxon>Plakobranchidae</taxon>
        <taxon>Elysia</taxon>
    </lineage>
</organism>
<dbReference type="Proteomes" id="UP001283361">
    <property type="component" value="Unassembled WGS sequence"/>
</dbReference>
<dbReference type="GO" id="GO:0061929">
    <property type="term" value="F:gamma-glutamylaminecyclotransferase activity"/>
    <property type="evidence" value="ECO:0007669"/>
    <property type="project" value="InterPro"/>
</dbReference>
<accession>A0AAE1ABH7</accession>
<reference evidence="5" key="1">
    <citation type="journal article" date="2023" name="G3 (Bethesda)">
        <title>A reference genome for the long-term kleptoplast-retaining sea slug Elysia crispata morphotype clarki.</title>
        <authorList>
            <person name="Eastman K.E."/>
            <person name="Pendleton A.L."/>
            <person name="Shaikh M.A."/>
            <person name="Suttiyut T."/>
            <person name="Ogas R."/>
            <person name="Tomko P."/>
            <person name="Gavelis G."/>
            <person name="Widhalm J.R."/>
            <person name="Wisecaver J.H."/>
        </authorList>
    </citation>
    <scope>NUCLEOTIDE SEQUENCE</scope>
    <source>
        <strain evidence="5">ECLA1</strain>
    </source>
</reference>
<evidence type="ECO:0000256" key="1">
    <source>
        <dbReference type="ARBA" id="ARBA00008861"/>
    </source>
</evidence>
<feature type="domain" description="Gamma-glutamylcyclotransferase AIG2-like" evidence="4">
    <location>
        <begin position="10"/>
        <end position="136"/>
    </location>
</feature>
<comment type="similarity">
    <text evidence="1 3">Belongs to the gamma-glutamylcyclotransferase family.</text>
</comment>
<dbReference type="AlphaFoldDB" id="A0AAE1ABH7"/>
<dbReference type="SUPFAM" id="SSF110857">
    <property type="entry name" value="Gamma-glutamyl cyclotransferase-like"/>
    <property type="match status" value="1"/>
</dbReference>
<dbReference type="InterPro" id="IPR013024">
    <property type="entry name" value="GGCT-like"/>
</dbReference>
<dbReference type="GO" id="GO:0005829">
    <property type="term" value="C:cytosol"/>
    <property type="evidence" value="ECO:0007669"/>
    <property type="project" value="TreeGrafter"/>
</dbReference>
<keyword evidence="6" id="KW-1185">Reference proteome</keyword>
<evidence type="ECO:0000259" key="4">
    <source>
        <dbReference type="Pfam" id="PF06094"/>
    </source>
</evidence>
<gene>
    <name evidence="5" type="ORF">RRG08_020638</name>
</gene>
<protein>
    <recommendedName>
        <fullName evidence="3">Gamma-glutamylcyclotransferase family protein</fullName>
    </recommendedName>
</protein>
<evidence type="ECO:0000256" key="3">
    <source>
        <dbReference type="RuleBase" id="RU367036"/>
    </source>
</evidence>
<evidence type="ECO:0000313" key="6">
    <source>
        <dbReference type="Proteomes" id="UP001283361"/>
    </source>
</evidence>
<evidence type="ECO:0000256" key="2">
    <source>
        <dbReference type="PIRSR" id="PIRSR639126-1"/>
    </source>
</evidence>
<sequence>MSHDKDQHYVFVYGTLKTGQPNHYYLTEDFSTGKATLLGTGETMHAFPLVVATVNNLPFLLPVEGKGENVQGEIYEIDDQKLYWLDDFESHPSWYKREIIEIRLMDGTLKVEGQVMTKGDVCQCWVYFLPGYKPEMLALKMLKSYASLSPDHLPYNTNEEMTSLEDT</sequence>
<comment type="caution">
    <text evidence="5">The sequence shown here is derived from an EMBL/GenBank/DDBJ whole genome shotgun (WGS) entry which is preliminary data.</text>
</comment>
<dbReference type="CDD" id="cd06661">
    <property type="entry name" value="GGCT_like"/>
    <property type="match status" value="1"/>
</dbReference>
<dbReference type="InterPro" id="IPR039126">
    <property type="entry name" value="GGACT"/>
</dbReference>
<dbReference type="InterPro" id="IPR036568">
    <property type="entry name" value="GGCT-like_sf"/>
</dbReference>
<feature type="active site" description="Proton acceptor" evidence="2">
    <location>
        <position position="89"/>
    </location>
</feature>
<dbReference type="Gene3D" id="3.10.490.10">
    <property type="entry name" value="Gamma-glutamyl cyclotransferase-like"/>
    <property type="match status" value="1"/>
</dbReference>
<name>A0AAE1ABH7_9GAST</name>
<evidence type="ECO:0000313" key="5">
    <source>
        <dbReference type="EMBL" id="KAK3784533.1"/>
    </source>
</evidence>
<proteinExistence type="inferred from homology"/>
<dbReference type="EMBL" id="JAWDGP010002230">
    <property type="protein sequence ID" value="KAK3784533.1"/>
    <property type="molecule type" value="Genomic_DNA"/>
</dbReference>
<dbReference type="PANTHER" id="PTHR12510">
    <property type="entry name" value="TROPONIN C-AKIN-1 PROTEIN"/>
    <property type="match status" value="1"/>
</dbReference>
<dbReference type="Pfam" id="PF06094">
    <property type="entry name" value="GGACT"/>
    <property type="match status" value="1"/>
</dbReference>
<dbReference type="InterPro" id="IPR009288">
    <property type="entry name" value="AIG2-like_dom"/>
</dbReference>